<evidence type="ECO:0000313" key="2">
    <source>
        <dbReference type="EMBL" id="RVD88674.1"/>
    </source>
</evidence>
<feature type="signal peptide" evidence="1">
    <location>
        <begin position="1"/>
        <end position="16"/>
    </location>
</feature>
<sequence length="217" mass="23496">MFRLLPFLQCIGVTLRIITVPAPSTTITLPVTETSLTTVTQVAETTSVTITDATVSVTTTATTVTNTIATTVEPPAADVTGVGRLYKNGVATDGYVGEYLSSDMSYGYYTTDVNAATKLRLDSSGQLWFGDKVAKIDFASTLNNHLMFVYPNFATSIFSLLICPLVANSFVDCVVGPQTPPVQLVFMQWSGNFIHSTSYTNAVLNDYRDYIVSIKLL</sequence>
<gene>
    <name evidence="2" type="ORF">DFL_002850</name>
</gene>
<organism evidence="2 3">
    <name type="scientific">Arthrobotrys flagrans</name>
    <name type="common">Nematode-trapping fungus</name>
    <name type="synonym">Trichothecium flagrans</name>
    <dbReference type="NCBI Taxonomy" id="97331"/>
    <lineage>
        <taxon>Eukaryota</taxon>
        <taxon>Fungi</taxon>
        <taxon>Dikarya</taxon>
        <taxon>Ascomycota</taxon>
        <taxon>Pezizomycotina</taxon>
        <taxon>Orbiliomycetes</taxon>
        <taxon>Orbiliales</taxon>
        <taxon>Orbiliaceae</taxon>
        <taxon>Arthrobotrys</taxon>
    </lineage>
</organism>
<keyword evidence="1" id="KW-0732">Signal</keyword>
<evidence type="ECO:0000313" key="3">
    <source>
        <dbReference type="Proteomes" id="UP000283090"/>
    </source>
</evidence>
<dbReference type="VEuPathDB" id="FungiDB:DFL_002850"/>
<reference evidence="2 3" key="1">
    <citation type="submission" date="2019-01" db="EMBL/GenBank/DDBJ databases">
        <title>Intercellular communication is required for trap formation in the nematode-trapping fungus Duddingtonia flagrans.</title>
        <authorList>
            <person name="Youssar L."/>
            <person name="Wernet V."/>
            <person name="Hensel N."/>
            <person name="Hildebrandt H.-G."/>
            <person name="Fischer R."/>
        </authorList>
    </citation>
    <scope>NUCLEOTIDE SEQUENCE [LARGE SCALE GENOMIC DNA]</scope>
    <source>
        <strain evidence="2 3">CBS H-5679</strain>
    </source>
</reference>
<dbReference type="AlphaFoldDB" id="A0A437ABN2"/>
<dbReference type="OrthoDB" id="5391992at2759"/>
<dbReference type="GeneID" id="93585161"/>
<keyword evidence="3" id="KW-1185">Reference proteome</keyword>
<dbReference type="EMBL" id="SAEB01000003">
    <property type="protein sequence ID" value="RVD88674.1"/>
    <property type="molecule type" value="Genomic_DNA"/>
</dbReference>
<dbReference type="RefSeq" id="XP_067494218.1">
    <property type="nucleotide sequence ID" value="XM_067631698.1"/>
</dbReference>
<evidence type="ECO:0000256" key="1">
    <source>
        <dbReference type="SAM" id="SignalP"/>
    </source>
</evidence>
<accession>A0A437ABN2</accession>
<protein>
    <submittedName>
        <fullName evidence="2">Uncharacterized protein</fullName>
    </submittedName>
</protein>
<comment type="caution">
    <text evidence="2">The sequence shown here is derived from an EMBL/GenBank/DDBJ whole genome shotgun (WGS) entry which is preliminary data.</text>
</comment>
<feature type="chain" id="PRO_5019133966" evidence="1">
    <location>
        <begin position="17"/>
        <end position="217"/>
    </location>
</feature>
<dbReference type="Proteomes" id="UP000283090">
    <property type="component" value="Unassembled WGS sequence"/>
</dbReference>
<proteinExistence type="predicted"/>
<name>A0A437ABN2_ARTFL</name>